<dbReference type="EC" id="2.7.13.3" evidence="2"/>
<dbReference type="CDD" id="cd19410">
    <property type="entry name" value="HK9-like_sensor"/>
    <property type="match status" value="1"/>
</dbReference>
<evidence type="ECO:0000256" key="7">
    <source>
        <dbReference type="ARBA" id="ARBA00022840"/>
    </source>
</evidence>
<dbReference type="GO" id="GO:0005524">
    <property type="term" value="F:ATP binding"/>
    <property type="evidence" value="ECO:0007669"/>
    <property type="project" value="UniProtKB-KW"/>
</dbReference>
<evidence type="ECO:0000256" key="3">
    <source>
        <dbReference type="ARBA" id="ARBA00022553"/>
    </source>
</evidence>
<dbReference type="SUPFAM" id="SSF55874">
    <property type="entry name" value="ATPase domain of HSP90 chaperone/DNA topoisomerase II/histidine kinase"/>
    <property type="match status" value="1"/>
</dbReference>
<dbReference type="InterPro" id="IPR007891">
    <property type="entry name" value="CHASE3"/>
</dbReference>
<keyword evidence="7" id="KW-0067">ATP-binding</keyword>
<feature type="transmembrane region" description="Helical" evidence="8">
    <location>
        <begin position="26"/>
        <end position="46"/>
    </location>
</feature>
<dbReference type="PANTHER" id="PTHR41523">
    <property type="entry name" value="TWO-COMPONENT SYSTEM SENSOR PROTEIN"/>
    <property type="match status" value="1"/>
</dbReference>
<evidence type="ECO:0000256" key="5">
    <source>
        <dbReference type="ARBA" id="ARBA00022741"/>
    </source>
</evidence>
<sequence length="463" mass="50952">MSDQVRPRSRSPIPAFPVFGARLRSATSTIIAIGVVALAVVLAAWINQQARQTADRVSHAIEIRERAERFLGRMRDAETGQRGFLLTGEADYLDPFTEGRAAAGPELDILAALVDADPAQKERVASLRTDMGTKFTELDRTVSLERAGRRPEALALVRSDAGTAAMDRLRDTVQAIQQTENIRLMSLYRREERRRLWGSTGIVVALAGLAFAAWQQLRRRQRRSNALAISNAELEQIVSERTRQLESERLRIEALLRDVNHRVGNNLAMVSALLNVQSRQTREPAVKAALAQAQSRIQAIAAGQRRLRLDIETDEIDARPYMEDLLAEIGKSAEGRPIRIDLDMESIRLPGRDAVSFVVIVNELVTNAIKHAFPDGMTGRIVIRFAPADHEGEPALALSIEDDGVGMPQEAASKGLGQTVIASLLRSMRATMTSQPLHPDQAGRPGTRVTIVFPKREAPSAQA</sequence>
<dbReference type="GO" id="GO:0004673">
    <property type="term" value="F:protein histidine kinase activity"/>
    <property type="evidence" value="ECO:0007669"/>
    <property type="project" value="UniProtKB-EC"/>
</dbReference>
<evidence type="ECO:0000259" key="9">
    <source>
        <dbReference type="PROSITE" id="PS50109"/>
    </source>
</evidence>
<dbReference type="PROSITE" id="PS50109">
    <property type="entry name" value="HIS_KIN"/>
    <property type="match status" value="1"/>
</dbReference>
<name>A0A9E7ZSY2_9HYPH</name>
<dbReference type="Pfam" id="PF02518">
    <property type="entry name" value="HATPase_c"/>
    <property type="match status" value="1"/>
</dbReference>
<dbReference type="AlphaFoldDB" id="A0A9E7ZSY2"/>
<dbReference type="InterPro" id="IPR003594">
    <property type="entry name" value="HATPase_dom"/>
</dbReference>
<accession>A0A9E7ZSY2</accession>
<dbReference type="Pfam" id="PF05227">
    <property type="entry name" value="CHASE3"/>
    <property type="match status" value="1"/>
</dbReference>
<dbReference type="InterPro" id="IPR011495">
    <property type="entry name" value="Sig_transdc_His_kin_sub2_dim/P"/>
</dbReference>
<evidence type="ECO:0000256" key="2">
    <source>
        <dbReference type="ARBA" id="ARBA00012438"/>
    </source>
</evidence>
<dbReference type="Gene3D" id="3.30.565.10">
    <property type="entry name" value="Histidine kinase-like ATPase, C-terminal domain"/>
    <property type="match status" value="1"/>
</dbReference>
<evidence type="ECO:0000256" key="6">
    <source>
        <dbReference type="ARBA" id="ARBA00022777"/>
    </source>
</evidence>
<dbReference type="Pfam" id="PF07568">
    <property type="entry name" value="HisKA_2"/>
    <property type="match status" value="1"/>
</dbReference>
<dbReference type="InterPro" id="IPR005467">
    <property type="entry name" value="His_kinase_dom"/>
</dbReference>
<protein>
    <recommendedName>
        <fullName evidence="2">histidine kinase</fullName>
        <ecNumber evidence="2">2.7.13.3</ecNumber>
    </recommendedName>
</protein>
<proteinExistence type="predicted"/>
<keyword evidence="8" id="KW-0812">Transmembrane</keyword>
<dbReference type="PANTHER" id="PTHR41523:SF8">
    <property type="entry name" value="ETHYLENE RESPONSE SENSOR PROTEIN"/>
    <property type="match status" value="1"/>
</dbReference>
<dbReference type="InterPro" id="IPR036890">
    <property type="entry name" value="HATPase_C_sf"/>
</dbReference>
<keyword evidence="4" id="KW-0808">Transferase</keyword>
<evidence type="ECO:0000313" key="10">
    <source>
        <dbReference type="EMBL" id="UZF86492.1"/>
    </source>
</evidence>
<dbReference type="SMART" id="SM00387">
    <property type="entry name" value="HATPase_c"/>
    <property type="match status" value="1"/>
</dbReference>
<feature type="transmembrane region" description="Helical" evidence="8">
    <location>
        <begin position="196"/>
        <end position="214"/>
    </location>
</feature>
<gene>
    <name evidence="10" type="ORF">NWE54_22370</name>
</gene>
<reference evidence="10" key="1">
    <citation type="submission" date="2022-08" db="EMBL/GenBank/DDBJ databases">
        <title>Complete Genome Sequences of 2 Bosea sp. soil isolates.</title>
        <authorList>
            <person name="Alvarez Arevalo M."/>
            <person name="Sterndorff E.B."/>
            <person name="Faurdal D."/>
            <person name="Joergensen T.S."/>
            <person name="Weber T."/>
        </authorList>
    </citation>
    <scope>NUCLEOTIDE SEQUENCE</scope>
    <source>
        <strain evidence="10">NBC_00436</strain>
    </source>
</reference>
<organism evidence="10">
    <name type="scientific">Bosea sp. NBC_00436</name>
    <dbReference type="NCBI Taxonomy" id="2969620"/>
    <lineage>
        <taxon>Bacteria</taxon>
        <taxon>Pseudomonadati</taxon>
        <taxon>Pseudomonadota</taxon>
        <taxon>Alphaproteobacteria</taxon>
        <taxon>Hyphomicrobiales</taxon>
        <taxon>Boseaceae</taxon>
        <taxon>Bosea</taxon>
    </lineage>
</organism>
<keyword evidence="3" id="KW-0597">Phosphoprotein</keyword>
<keyword evidence="8" id="KW-1133">Transmembrane helix</keyword>
<keyword evidence="5" id="KW-0547">Nucleotide-binding</keyword>
<evidence type="ECO:0000256" key="1">
    <source>
        <dbReference type="ARBA" id="ARBA00000085"/>
    </source>
</evidence>
<dbReference type="EMBL" id="CP102774">
    <property type="protein sequence ID" value="UZF86492.1"/>
    <property type="molecule type" value="Genomic_DNA"/>
</dbReference>
<evidence type="ECO:0000256" key="4">
    <source>
        <dbReference type="ARBA" id="ARBA00022679"/>
    </source>
</evidence>
<keyword evidence="6" id="KW-0418">Kinase</keyword>
<evidence type="ECO:0000256" key="8">
    <source>
        <dbReference type="SAM" id="Phobius"/>
    </source>
</evidence>
<comment type="catalytic activity">
    <reaction evidence="1">
        <text>ATP + protein L-histidine = ADP + protein N-phospho-L-histidine.</text>
        <dbReference type="EC" id="2.7.13.3"/>
    </reaction>
</comment>
<keyword evidence="8" id="KW-0472">Membrane</keyword>
<feature type="domain" description="Histidine kinase" evidence="9">
    <location>
        <begin position="258"/>
        <end position="457"/>
    </location>
</feature>